<name>A0A7V8NSN6_9BACT</name>
<reference evidence="1" key="1">
    <citation type="submission" date="2020-06" db="EMBL/GenBank/DDBJ databases">
        <title>Legume-microbial interactions unlock mineral nutrients during tropical forest succession.</title>
        <authorList>
            <person name="Epihov D.Z."/>
        </authorList>
    </citation>
    <scope>NUCLEOTIDE SEQUENCE [LARGE SCALE GENOMIC DNA]</scope>
    <source>
        <strain evidence="1">Pan2503</strain>
    </source>
</reference>
<organism evidence="1 2">
    <name type="scientific">Candidatus Acidiferrum panamense</name>
    <dbReference type="NCBI Taxonomy" id="2741543"/>
    <lineage>
        <taxon>Bacteria</taxon>
        <taxon>Pseudomonadati</taxon>
        <taxon>Acidobacteriota</taxon>
        <taxon>Terriglobia</taxon>
        <taxon>Candidatus Acidiferrales</taxon>
        <taxon>Candidatus Acidiferrum</taxon>
    </lineage>
</organism>
<comment type="caution">
    <text evidence="1">The sequence shown here is derived from an EMBL/GenBank/DDBJ whole genome shotgun (WGS) entry which is preliminary data.</text>
</comment>
<accession>A0A7V8NSN6</accession>
<evidence type="ECO:0000313" key="2">
    <source>
        <dbReference type="Proteomes" id="UP000567293"/>
    </source>
</evidence>
<gene>
    <name evidence="1" type="ORF">HRJ53_17370</name>
</gene>
<dbReference type="EMBL" id="JACDQQ010001665">
    <property type="protein sequence ID" value="MBA0086753.1"/>
    <property type="molecule type" value="Genomic_DNA"/>
</dbReference>
<dbReference type="Proteomes" id="UP000567293">
    <property type="component" value="Unassembled WGS sequence"/>
</dbReference>
<evidence type="ECO:0000313" key="1">
    <source>
        <dbReference type="EMBL" id="MBA0086753.1"/>
    </source>
</evidence>
<keyword evidence="2" id="KW-1185">Reference proteome</keyword>
<dbReference type="AlphaFoldDB" id="A0A7V8NSN6"/>
<sequence length="245" mass="28102">MTYRDVERASYALAAHRGRPDFILHISRLADIENRGVVPGLHKVYTLAALYHLNPCEIFRWYDVPLEECFHDGTGFEVPETHPMAAPTSLRVPLKFDPAFDPRRTELLSRMVERWGHFEGVLTNGHNHHLYGYIGMNDRRMVPILRPGSIVLVDTSRNKIEEGDWTTEHDRPLYFVDVRAGFRCGWFHQDAGRLVMQPHPLSHCVPEAWRTPEEAEIVGQVAGIVTRLNGPRHTARGESPREPED</sequence>
<protein>
    <submittedName>
        <fullName evidence="1">Uncharacterized protein</fullName>
    </submittedName>
</protein>
<proteinExistence type="predicted"/>